<dbReference type="InterPro" id="IPR018490">
    <property type="entry name" value="cNMP-bd_dom_sf"/>
</dbReference>
<evidence type="ECO:0000256" key="1">
    <source>
        <dbReference type="SAM" id="MobiDB-lite"/>
    </source>
</evidence>
<dbReference type="EMBL" id="AP017928">
    <property type="protein sequence ID" value="BBA36875.1"/>
    <property type="molecule type" value="Genomic_DNA"/>
</dbReference>
<proteinExistence type="predicted"/>
<dbReference type="Gene3D" id="2.60.120.10">
    <property type="entry name" value="Jelly Rolls"/>
    <property type="match status" value="2"/>
</dbReference>
<dbReference type="CDD" id="cd00158">
    <property type="entry name" value="RHOD"/>
    <property type="match status" value="1"/>
</dbReference>
<keyword evidence="2" id="KW-1133">Transmembrane helix</keyword>
<evidence type="ECO:0000259" key="4">
    <source>
        <dbReference type="PROSITE" id="PS50206"/>
    </source>
</evidence>
<dbReference type="InterPro" id="IPR018488">
    <property type="entry name" value="cNMP-bd_CS"/>
</dbReference>
<keyword evidence="2" id="KW-0472">Membrane</keyword>
<reference evidence="5 6" key="1">
    <citation type="submission" date="2016-12" db="EMBL/GenBank/DDBJ databases">
        <title>Genome sequencing of Methylocaldum marinum.</title>
        <authorList>
            <person name="Takeuchi M."/>
            <person name="Kamagata Y."/>
            <person name="Hiraoka S."/>
            <person name="Oshima K."/>
            <person name="Hattori M."/>
            <person name="Iwasaki W."/>
        </authorList>
    </citation>
    <scope>NUCLEOTIDE SEQUENCE [LARGE SCALE GENOMIC DNA]</scope>
    <source>
        <strain evidence="5 6">S8</strain>
    </source>
</reference>
<dbReference type="KEGG" id="mmai:sS8_4952"/>
<feature type="compositionally biased region" description="Basic and acidic residues" evidence="1">
    <location>
        <begin position="444"/>
        <end position="460"/>
    </location>
</feature>
<dbReference type="PANTHER" id="PTHR23011:SF28">
    <property type="entry name" value="CYCLIC NUCLEOTIDE-BINDING DOMAIN CONTAINING PROTEIN"/>
    <property type="match status" value="1"/>
</dbReference>
<feature type="domain" description="Cyclic nucleotide-binding" evidence="3">
    <location>
        <begin position="32"/>
        <end position="121"/>
    </location>
</feature>
<evidence type="ECO:0000259" key="3">
    <source>
        <dbReference type="PROSITE" id="PS50042"/>
    </source>
</evidence>
<evidence type="ECO:0000313" key="6">
    <source>
        <dbReference type="Proteomes" id="UP000266313"/>
    </source>
</evidence>
<keyword evidence="2" id="KW-0812">Transmembrane</keyword>
<dbReference type="PROSITE" id="PS00888">
    <property type="entry name" value="CNMP_BINDING_1"/>
    <property type="match status" value="1"/>
</dbReference>
<feature type="transmembrane region" description="Helical" evidence="2">
    <location>
        <begin position="750"/>
        <end position="774"/>
    </location>
</feature>
<dbReference type="InterPro" id="IPR014710">
    <property type="entry name" value="RmlC-like_jellyroll"/>
</dbReference>
<dbReference type="SUPFAM" id="SSF52821">
    <property type="entry name" value="Rhodanese/Cell cycle control phosphatase"/>
    <property type="match status" value="1"/>
</dbReference>
<dbReference type="SUPFAM" id="SSF51206">
    <property type="entry name" value="cAMP-binding domain-like"/>
    <property type="match status" value="2"/>
</dbReference>
<name>A0A250KZ18_9GAMM</name>
<dbReference type="Gene3D" id="3.40.250.10">
    <property type="entry name" value="Rhodanese-like domain"/>
    <property type="match status" value="1"/>
</dbReference>
<organism evidence="5 6">
    <name type="scientific">Methylocaldum marinum</name>
    <dbReference type="NCBI Taxonomy" id="1432792"/>
    <lineage>
        <taxon>Bacteria</taxon>
        <taxon>Pseudomonadati</taxon>
        <taxon>Pseudomonadota</taxon>
        <taxon>Gammaproteobacteria</taxon>
        <taxon>Methylococcales</taxon>
        <taxon>Methylococcaceae</taxon>
        <taxon>Methylocaldum</taxon>
    </lineage>
</organism>
<gene>
    <name evidence="5" type="ORF">sS8_4952</name>
</gene>
<sequence>MLNVHKSDYPSDTNMPPALSTAEIQELRRLIPLNTLSDSRFEQLCSQIRIDEAPKGSALFRQGDTKHELVYVLSGTISLQAGGVEMDSISGGTDTARFALAHQIPRKVSAIANDTVRYIRVRPEMINQQEELNRELPTYKVSNIPEEPTRDWMTALLKSPLFQRLPPANIQAILRSLEEIEVKAGDVICRQGDPGDFYYIIKKGRCSLSRKPSRLAKEIKLATLKISDAFGEDSLISGDPRNVTIKMLTDGILLRLDKSSFIKLLKDPIISLVEFESAQRMANRDGVWLDVRSPDSFEQGRLPGSLNIPFFSLRVMLPTLNRQSKYLLVCEDGRLSEAAAFLLIRYGFEAFVLSGGISKVPRDHLVVEATKWIPPHSQSAAAYSAPQSEDRDSAAPDMAADNTETPAPQEEVLPGAAETADRTSDRPEDLKETRDAFDDGAPGKPEHPEHESIDAPDPEKGAPAPTSDAPIATESKESRTDAEAQQSVARDSQAPEESSAATQEDKVQELEAALREALSRERNFAQRLDESENRAAEAVSRASTLEKQLNKASDIIANAAAITEQRQHAEEQLLEATRAIDALKVELKKARELASDREAALRSLQENNKRLLTEQPGNDKAENSKGEQALSTLKQEIERLKTLNRLAVRDKASAERQVADLTRQIAELKAADQSAEPGTADEKALLEELDDLRRLHAEEMAKTQSRLHDMAEEGNQLREALQSARTRLAVFESAAQATDEDRKKKLHFEFAVTLPVTLAITVLLLVLVLGGLFCTSSGRELLNRLLKPVVGMSIEYSPSATPEQAS</sequence>
<dbReference type="PANTHER" id="PTHR23011">
    <property type="entry name" value="CYCLIC NUCLEOTIDE-BINDING DOMAIN CONTAINING PROTEIN"/>
    <property type="match status" value="1"/>
</dbReference>
<dbReference type="PROSITE" id="PS50042">
    <property type="entry name" value="CNMP_BINDING_3"/>
    <property type="match status" value="2"/>
</dbReference>
<evidence type="ECO:0000313" key="5">
    <source>
        <dbReference type="EMBL" id="BBA36875.1"/>
    </source>
</evidence>
<dbReference type="PROSITE" id="PS50206">
    <property type="entry name" value="RHODANESE_3"/>
    <property type="match status" value="1"/>
</dbReference>
<dbReference type="CDD" id="cd00038">
    <property type="entry name" value="CAP_ED"/>
    <property type="match status" value="1"/>
</dbReference>
<feature type="compositionally biased region" description="Basic and acidic residues" evidence="1">
    <location>
        <begin position="419"/>
        <end position="437"/>
    </location>
</feature>
<feature type="domain" description="Rhodanese" evidence="4">
    <location>
        <begin position="282"/>
        <end position="369"/>
    </location>
</feature>
<feature type="region of interest" description="Disordered" evidence="1">
    <location>
        <begin position="377"/>
        <end position="507"/>
    </location>
</feature>
<dbReference type="AlphaFoldDB" id="A0A250KZ18"/>
<evidence type="ECO:0008006" key="7">
    <source>
        <dbReference type="Google" id="ProtNLM"/>
    </source>
</evidence>
<feature type="compositionally biased region" description="Polar residues" evidence="1">
    <location>
        <begin position="483"/>
        <end position="502"/>
    </location>
</feature>
<evidence type="ECO:0000256" key="2">
    <source>
        <dbReference type="SAM" id="Phobius"/>
    </source>
</evidence>
<accession>A0A250KZ18</accession>
<feature type="domain" description="Cyclic nucleotide-binding" evidence="3">
    <location>
        <begin position="161"/>
        <end position="265"/>
    </location>
</feature>
<dbReference type="SMART" id="SM00450">
    <property type="entry name" value="RHOD"/>
    <property type="match status" value="1"/>
</dbReference>
<dbReference type="Pfam" id="PF00581">
    <property type="entry name" value="Rhodanese"/>
    <property type="match status" value="1"/>
</dbReference>
<dbReference type="InterPro" id="IPR001763">
    <property type="entry name" value="Rhodanese-like_dom"/>
</dbReference>
<dbReference type="Proteomes" id="UP000266313">
    <property type="component" value="Chromosome"/>
</dbReference>
<dbReference type="OrthoDB" id="9814704at2"/>
<keyword evidence="6" id="KW-1185">Reference proteome</keyword>
<dbReference type="InterPro" id="IPR036873">
    <property type="entry name" value="Rhodanese-like_dom_sf"/>
</dbReference>
<dbReference type="Pfam" id="PF00027">
    <property type="entry name" value="cNMP_binding"/>
    <property type="match status" value="1"/>
</dbReference>
<protein>
    <recommendedName>
        <fullName evidence="7">Cyclic nucleotide-binding domain-containing protein</fullName>
    </recommendedName>
</protein>
<dbReference type="InterPro" id="IPR000595">
    <property type="entry name" value="cNMP-bd_dom"/>
</dbReference>
<dbReference type="SMART" id="SM00100">
    <property type="entry name" value="cNMP"/>
    <property type="match status" value="2"/>
</dbReference>
<feature type="compositionally biased region" description="Low complexity" evidence="1">
    <location>
        <begin position="377"/>
        <end position="387"/>
    </location>
</feature>